<organism evidence="2 3">
    <name type="scientific">Vibrio scophthalmi</name>
    <dbReference type="NCBI Taxonomy" id="45658"/>
    <lineage>
        <taxon>Bacteria</taxon>
        <taxon>Pseudomonadati</taxon>
        <taxon>Pseudomonadota</taxon>
        <taxon>Gammaproteobacteria</taxon>
        <taxon>Vibrionales</taxon>
        <taxon>Vibrionaceae</taxon>
        <taxon>Vibrio</taxon>
    </lineage>
</organism>
<dbReference type="PATRIC" id="fig|45658.8.peg.2026"/>
<comment type="caution">
    <text evidence="2">The sequence shown here is derived from an EMBL/GenBank/DDBJ whole genome shotgun (WGS) entry which is preliminary data.</text>
</comment>
<gene>
    <name evidence="2" type="ORF">VSF3289_02016</name>
</gene>
<accession>A0A1E3WPR0</accession>
<dbReference type="RefSeq" id="WP_069446851.1">
    <property type="nucleotide sequence ID" value="NZ_MDCJ01000002.1"/>
</dbReference>
<dbReference type="EMBL" id="MDCJ01000002">
    <property type="protein sequence ID" value="ODS11749.1"/>
    <property type="molecule type" value="Genomic_DNA"/>
</dbReference>
<dbReference type="AlphaFoldDB" id="A0A1E3WPR0"/>
<evidence type="ECO:0000313" key="3">
    <source>
        <dbReference type="Proteomes" id="UP000095131"/>
    </source>
</evidence>
<dbReference type="InterPro" id="IPR025391">
    <property type="entry name" value="DUF4123"/>
</dbReference>
<reference evidence="2 3" key="1">
    <citation type="submission" date="2016-08" db="EMBL/GenBank/DDBJ databases">
        <title>Genome sequencing of Vibrio scophthalmi strain FP3289, an isolated from Paralichthys olivaceus.</title>
        <authorList>
            <person name="Han H.-J."/>
        </authorList>
    </citation>
    <scope>NUCLEOTIDE SEQUENCE [LARGE SCALE GENOMIC DNA]</scope>
    <source>
        <strain evidence="2 3">FP3289</strain>
    </source>
</reference>
<dbReference type="Pfam" id="PF13503">
    <property type="entry name" value="DUF4123"/>
    <property type="match status" value="1"/>
</dbReference>
<evidence type="ECO:0000259" key="1">
    <source>
        <dbReference type="Pfam" id="PF13503"/>
    </source>
</evidence>
<name>A0A1E3WPR0_9VIBR</name>
<evidence type="ECO:0000313" key="2">
    <source>
        <dbReference type="EMBL" id="ODS11749.1"/>
    </source>
</evidence>
<feature type="domain" description="DUF4123" evidence="1">
    <location>
        <begin position="18"/>
        <end position="125"/>
    </location>
</feature>
<proteinExistence type="predicted"/>
<protein>
    <recommendedName>
        <fullName evidence="1">DUF4123 domain-containing protein</fullName>
    </recommendedName>
</protein>
<dbReference type="Proteomes" id="UP000095131">
    <property type="component" value="Unassembled WGS sequence"/>
</dbReference>
<sequence>MTVQLALYCRDNESIRWYALIGFYPDMHQILFRSIKGHNVWPLYVKTALGELLEHSPYIVELFENDEIISTLPKEKMLLFSASTKINARQVVDHLRQRMTIIFDGNKKGLLHYYQPEIASYFFSANSNDTENWLGLLTGVQWFNQIAGQGSEWLSINNEGHSEKSNDWLLTPAQEEKLNQQWVDKLITQWTKDEQVASVDWDRLRSAYSLSEQLDITQLNDVKRIFSFVNGSTKAIPNFSEEMSDIRTLSDSQKVDLLETRMKDINHVS</sequence>